<protein>
    <submittedName>
        <fullName evidence="1">Uncharacterized protein</fullName>
    </submittedName>
</protein>
<dbReference type="EMBL" id="SOSA01001293">
    <property type="protein sequence ID" value="THC87309.1"/>
    <property type="molecule type" value="Genomic_DNA"/>
</dbReference>
<name>A0A4S3IY53_9EURO</name>
<proteinExistence type="predicted"/>
<dbReference type="STRING" id="1220188.A0A4S3IY53"/>
<dbReference type="AlphaFoldDB" id="A0A4S3IY53"/>
<comment type="caution">
    <text evidence="1">The sequence shown here is derived from an EMBL/GenBank/DDBJ whole genome shotgun (WGS) entry which is preliminary data.</text>
</comment>
<keyword evidence="2" id="KW-1185">Reference proteome</keyword>
<dbReference type="Proteomes" id="UP000308092">
    <property type="component" value="Unassembled WGS sequence"/>
</dbReference>
<dbReference type="VEuPathDB" id="FungiDB:EYZ11_013246"/>
<gene>
    <name evidence="1" type="ORF">EYZ11_013246</name>
</gene>
<evidence type="ECO:0000313" key="1">
    <source>
        <dbReference type="EMBL" id="THC87309.1"/>
    </source>
</evidence>
<reference evidence="1 2" key="1">
    <citation type="submission" date="2019-03" db="EMBL/GenBank/DDBJ databases">
        <title>The genome sequence of a newly discovered highly antifungal drug resistant Aspergillus species, Aspergillus tanneri NIH 1004.</title>
        <authorList>
            <person name="Mounaud S."/>
            <person name="Singh I."/>
            <person name="Joardar V."/>
            <person name="Pakala S."/>
            <person name="Pakala S."/>
            <person name="Venepally P."/>
            <person name="Hoover J."/>
            <person name="Nierman W."/>
            <person name="Chung J."/>
            <person name="Losada L."/>
        </authorList>
    </citation>
    <scope>NUCLEOTIDE SEQUENCE [LARGE SCALE GENOMIC DNA]</scope>
    <source>
        <strain evidence="1 2">NIH1004</strain>
    </source>
</reference>
<organism evidence="1 2">
    <name type="scientific">Aspergillus tanneri</name>
    <dbReference type="NCBI Taxonomy" id="1220188"/>
    <lineage>
        <taxon>Eukaryota</taxon>
        <taxon>Fungi</taxon>
        <taxon>Dikarya</taxon>
        <taxon>Ascomycota</taxon>
        <taxon>Pezizomycotina</taxon>
        <taxon>Eurotiomycetes</taxon>
        <taxon>Eurotiomycetidae</taxon>
        <taxon>Eurotiales</taxon>
        <taxon>Aspergillaceae</taxon>
        <taxon>Aspergillus</taxon>
        <taxon>Aspergillus subgen. Circumdati</taxon>
    </lineage>
</organism>
<sequence>MDFAAAALPHESTGVSPFFAERGYEPRASFDWTSAAAPQRLSVSRQEAQDLVRRMEEIWKWYQNGIGANGIDMDNLIGNSFKIELPPSIKVHPVFAPEKLSGFGKSQIIKAIAAGMDLVHRKHEVIFMAPTGAAADIIGGNTYHTFL</sequence>
<accession>A0A4S3IY53</accession>
<evidence type="ECO:0000313" key="2">
    <source>
        <dbReference type="Proteomes" id="UP000308092"/>
    </source>
</evidence>